<evidence type="ECO:0000256" key="3">
    <source>
        <dbReference type="ARBA" id="ARBA00022679"/>
    </source>
</evidence>
<evidence type="ECO:0000313" key="6">
    <source>
        <dbReference type="Proteomes" id="UP000075806"/>
    </source>
</evidence>
<organism evidence="5 6">
    <name type="scientific">Alkalihalobacillus trypoxylicola</name>
    <dbReference type="NCBI Taxonomy" id="519424"/>
    <lineage>
        <taxon>Bacteria</taxon>
        <taxon>Bacillati</taxon>
        <taxon>Bacillota</taxon>
        <taxon>Bacilli</taxon>
        <taxon>Bacillales</taxon>
        <taxon>Bacillaceae</taxon>
        <taxon>Alkalihalobacillus</taxon>
    </lineage>
</organism>
<dbReference type="PANTHER" id="PTHR22916">
    <property type="entry name" value="GLYCOSYLTRANSFERASE"/>
    <property type="match status" value="1"/>
</dbReference>
<feature type="domain" description="Glycosyltransferase 2-like" evidence="4">
    <location>
        <begin position="6"/>
        <end position="135"/>
    </location>
</feature>
<dbReference type="STRING" id="519424.AZF04_10765"/>
<comment type="similarity">
    <text evidence="1">Belongs to the glycosyltransferase 2 family.</text>
</comment>
<evidence type="ECO:0000259" key="4">
    <source>
        <dbReference type="Pfam" id="PF00535"/>
    </source>
</evidence>
<comment type="caution">
    <text evidence="5">The sequence shown here is derived from an EMBL/GenBank/DDBJ whole genome shotgun (WGS) entry which is preliminary data.</text>
</comment>
<dbReference type="EMBL" id="LTAO01000036">
    <property type="protein sequence ID" value="KYG27664.1"/>
    <property type="molecule type" value="Genomic_DNA"/>
</dbReference>
<dbReference type="Gene3D" id="3.90.550.10">
    <property type="entry name" value="Spore Coat Polysaccharide Biosynthesis Protein SpsA, Chain A"/>
    <property type="match status" value="1"/>
</dbReference>
<accession>A0A161PYM1</accession>
<dbReference type="SUPFAM" id="SSF53448">
    <property type="entry name" value="Nucleotide-diphospho-sugar transferases"/>
    <property type="match status" value="1"/>
</dbReference>
<evidence type="ECO:0000256" key="2">
    <source>
        <dbReference type="ARBA" id="ARBA00022676"/>
    </source>
</evidence>
<dbReference type="AlphaFoldDB" id="A0A161PYM1"/>
<dbReference type="Proteomes" id="UP000075806">
    <property type="component" value="Unassembled WGS sequence"/>
</dbReference>
<dbReference type="PANTHER" id="PTHR22916:SF51">
    <property type="entry name" value="GLYCOSYLTRANSFERASE EPSH-RELATED"/>
    <property type="match status" value="1"/>
</dbReference>
<keyword evidence="6" id="KW-1185">Reference proteome</keyword>
<reference evidence="5" key="1">
    <citation type="submission" date="2016-02" db="EMBL/GenBank/DDBJ databases">
        <title>Genome sequence of Bacillus trypoxylicola KCTC 13244(T).</title>
        <authorList>
            <person name="Jeong H."/>
            <person name="Park S.-H."/>
            <person name="Choi S.-K."/>
        </authorList>
    </citation>
    <scope>NUCLEOTIDE SEQUENCE [LARGE SCALE GENOMIC DNA]</scope>
    <source>
        <strain evidence="5">KCTC 13244</strain>
    </source>
</reference>
<dbReference type="RefSeq" id="WP_061949794.1">
    <property type="nucleotide sequence ID" value="NZ_LTAO01000036.1"/>
</dbReference>
<protein>
    <submittedName>
        <fullName evidence="5">Glycosyl transferase family 2</fullName>
    </submittedName>
</protein>
<dbReference type="Pfam" id="PF00535">
    <property type="entry name" value="Glycos_transf_2"/>
    <property type="match status" value="1"/>
</dbReference>
<dbReference type="CDD" id="cd00761">
    <property type="entry name" value="Glyco_tranf_GTA_type"/>
    <property type="match status" value="1"/>
</dbReference>
<keyword evidence="2" id="KW-0328">Glycosyltransferase</keyword>
<keyword evidence="3 5" id="KW-0808">Transferase</keyword>
<evidence type="ECO:0000256" key="1">
    <source>
        <dbReference type="ARBA" id="ARBA00006739"/>
    </source>
</evidence>
<dbReference type="InterPro" id="IPR001173">
    <property type="entry name" value="Glyco_trans_2-like"/>
</dbReference>
<dbReference type="OrthoDB" id="396512at2"/>
<dbReference type="GO" id="GO:0016757">
    <property type="term" value="F:glycosyltransferase activity"/>
    <property type="evidence" value="ECO:0007669"/>
    <property type="project" value="UniProtKB-KW"/>
</dbReference>
<gene>
    <name evidence="5" type="ORF">AZF04_10765</name>
</gene>
<name>A0A161PYM1_9BACI</name>
<sequence length="354" mass="41792">MNPKVSIIVPIYNMERYLARCLKSLVSQSLQEIEIIAINDGSTDNSLKILEGFSKTEERLIVVNQDNRGVSASRNKGIELARGQFIGFVDPDDWIEKDMYQRMYEEAIRGNLEVVMCSYIREFGEHSRIKDYHLPEVTLYENEEVSQIVKRLIGPVNEELSSPDFLDAWGTIWSKLYKAKIIKEQKIKFIDLNLIGTNEDSLFNLHVFFYVKKFMFIHKPYYHYWKENDASLTTKYKTDLQKKWNYLYEIIALFIEEKQLSEEYIQALNNRVCLNTLGLGLNEISSTNEASFREKILCIKRQLNEPFLTEAFRHFELKHCSIVWKVFYYCAQKRKATSLFLLLLCIEAMRKMKR</sequence>
<proteinExistence type="inferred from homology"/>
<evidence type="ECO:0000313" key="5">
    <source>
        <dbReference type="EMBL" id="KYG27664.1"/>
    </source>
</evidence>
<dbReference type="InterPro" id="IPR029044">
    <property type="entry name" value="Nucleotide-diphossugar_trans"/>
</dbReference>